<dbReference type="SUPFAM" id="SSF144206">
    <property type="entry name" value="NOB1 zinc finger-like"/>
    <property type="match status" value="1"/>
</dbReference>
<protein>
    <submittedName>
        <fullName evidence="2">ImmA/IrrE family metallo-endopeptidase</fullName>
    </submittedName>
</protein>
<reference evidence="3" key="1">
    <citation type="journal article" date="2019" name="Int. J. Syst. Evol. Microbiol.">
        <title>The Global Catalogue of Microorganisms (GCM) 10K type strain sequencing project: providing services to taxonomists for standard genome sequencing and annotation.</title>
        <authorList>
            <consortium name="The Broad Institute Genomics Platform"/>
            <consortium name="The Broad Institute Genome Sequencing Center for Infectious Disease"/>
            <person name="Wu L."/>
            <person name="Ma J."/>
        </authorList>
    </citation>
    <scope>NUCLEOTIDE SEQUENCE [LARGE SCALE GENOMIC DNA]</scope>
    <source>
        <strain evidence="3">CCUG 57113</strain>
    </source>
</reference>
<accession>A0ABW0LRE9</accession>
<evidence type="ECO:0000259" key="1">
    <source>
        <dbReference type="Pfam" id="PF06114"/>
    </source>
</evidence>
<dbReference type="Gene3D" id="1.10.10.2910">
    <property type="match status" value="1"/>
</dbReference>
<feature type="domain" description="IrrE N-terminal-like" evidence="1">
    <location>
        <begin position="77"/>
        <end position="147"/>
    </location>
</feature>
<dbReference type="Pfam" id="PF06114">
    <property type="entry name" value="Peptidase_M78"/>
    <property type="match status" value="1"/>
</dbReference>
<dbReference type="InterPro" id="IPR010359">
    <property type="entry name" value="IrrE_HExxH"/>
</dbReference>
<comment type="caution">
    <text evidence="2">The sequence shown here is derived from an EMBL/GenBank/DDBJ whole genome shotgun (WGS) entry which is preliminary data.</text>
</comment>
<gene>
    <name evidence="2" type="ORF">ACFPPD_06930</name>
</gene>
<evidence type="ECO:0000313" key="2">
    <source>
        <dbReference type="EMBL" id="MFC5468449.1"/>
    </source>
</evidence>
<sequence length="348" mass="39689">MTKPDYAAAEGSAHRLLEKYALNSLPVDLERIFNAFSNLQIKTYTWFAEFHRVTIDDVIEIADSEHGCCWYMSDKCQYMILYNDTIPNIGRIRWTIAHELGHYRLKHNEKSDKTIISRSRLSKHEYDVLEKEANCFARALLAPSSVLVALGRLDVMLISDMCRISFEAAGNVMSFLKKGFEMGRVYTENRLTSLFSKTIFNHVYAHTCTECRSVFASEICYFCPVCGSDSIIKGRSLNNMIYSGFETDENSRVKVCARCENEEVSNQGEYCKVCAAPVVNKCTNIHRDINGYIEWECGTLASGNARYCINCGEETVFFKKGLLKSWNSVIEEERQLAELEAVFAELKV</sequence>
<name>A0ABW0LRE9_9BACL</name>
<dbReference type="InterPro" id="IPR036283">
    <property type="entry name" value="NOB1_Zf-like_sf"/>
</dbReference>
<evidence type="ECO:0000313" key="3">
    <source>
        <dbReference type="Proteomes" id="UP001596105"/>
    </source>
</evidence>
<dbReference type="Proteomes" id="UP001596105">
    <property type="component" value="Unassembled WGS sequence"/>
</dbReference>
<dbReference type="RefSeq" id="WP_209748540.1">
    <property type="nucleotide sequence ID" value="NZ_JBHSMH010000011.1"/>
</dbReference>
<dbReference type="EMBL" id="JBHSMH010000011">
    <property type="protein sequence ID" value="MFC5468449.1"/>
    <property type="molecule type" value="Genomic_DNA"/>
</dbReference>
<proteinExistence type="predicted"/>
<keyword evidence="3" id="KW-1185">Reference proteome</keyword>
<organism evidence="2 3">
    <name type="scientific">Cohnella suwonensis</name>
    <dbReference type="NCBI Taxonomy" id="696072"/>
    <lineage>
        <taxon>Bacteria</taxon>
        <taxon>Bacillati</taxon>
        <taxon>Bacillota</taxon>
        <taxon>Bacilli</taxon>
        <taxon>Bacillales</taxon>
        <taxon>Paenibacillaceae</taxon>
        <taxon>Cohnella</taxon>
    </lineage>
</organism>